<feature type="compositionally biased region" description="Polar residues" evidence="1">
    <location>
        <begin position="22"/>
        <end position="38"/>
    </location>
</feature>
<evidence type="ECO:0000313" key="3">
    <source>
        <dbReference type="Proteomes" id="UP000237347"/>
    </source>
</evidence>
<dbReference type="EMBL" id="PKMF04000758">
    <property type="protein sequence ID" value="KAK7819998.1"/>
    <property type="molecule type" value="Genomic_DNA"/>
</dbReference>
<evidence type="ECO:0000313" key="2">
    <source>
        <dbReference type="EMBL" id="KAK7819998.1"/>
    </source>
</evidence>
<protein>
    <submittedName>
        <fullName evidence="2">Uncharacterized protein</fullName>
    </submittedName>
</protein>
<dbReference type="Proteomes" id="UP000237347">
    <property type="component" value="Unassembled WGS sequence"/>
</dbReference>
<feature type="compositionally biased region" description="Polar residues" evidence="1">
    <location>
        <begin position="1"/>
        <end position="11"/>
    </location>
</feature>
<name>A0AAW0J094_QUESU</name>
<keyword evidence="3" id="KW-1185">Reference proteome</keyword>
<organism evidence="2 3">
    <name type="scientific">Quercus suber</name>
    <name type="common">Cork oak</name>
    <dbReference type="NCBI Taxonomy" id="58331"/>
    <lineage>
        <taxon>Eukaryota</taxon>
        <taxon>Viridiplantae</taxon>
        <taxon>Streptophyta</taxon>
        <taxon>Embryophyta</taxon>
        <taxon>Tracheophyta</taxon>
        <taxon>Spermatophyta</taxon>
        <taxon>Magnoliopsida</taxon>
        <taxon>eudicotyledons</taxon>
        <taxon>Gunneridae</taxon>
        <taxon>Pentapetalae</taxon>
        <taxon>rosids</taxon>
        <taxon>fabids</taxon>
        <taxon>Fagales</taxon>
        <taxon>Fagaceae</taxon>
        <taxon>Quercus</taxon>
    </lineage>
</organism>
<feature type="region of interest" description="Disordered" evidence="1">
    <location>
        <begin position="104"/>
        <end position="146"/>
    </location>
</feature>
<gene>
    <name evidence="2" type="ORF">CFP56_039310</name>
</gene>
<accession>A0AAW0J094</accession>
<reference evidence="2 3" key="1">
    <citation type="journal article" date="2018" name="Sci. Data">
        <title>The draft genome sequence of cork oak.</title>
        <authorList>
            <person name="Ramos A.M."/>
            <person name="Usie A."/>
            <person name="Barbosa P."/>
            <person name="Barros P.M."/>
            <person name="Capote T."/>
            <person name="Chaves I."/>
            <person name="Simoes F."/>
            <person name="Abreu I."/>
            <person name="Carrasquinho I."/>
            <person name="Faro C."/>
            <person name="Guimaraes J.B."/>
            <person name="Mendonca D."/>
            <person name="Nobrega F."/>
            <person name="Rodrigues L."/>
            <person name="Saibo N.J.M."/>
            <person name="Varela M.C."/>
            <person name="Egas C."/>
            <person name="Matos J."/>
            <person name="Miguel C.M."/>
            <person name="Oliveira M.M."/>
            <person name="Ricardo C.P."/>
            <person name="Goncalves S."/>
        </authorList>
    </citation>
    <scope>NUCLEOTIDE SEQUENCE [LARGE SCALE GENOMIC DNA]</scope>
    <source>
        <strain evidence="3">cv. HL8</strain>
    </source>
</reference>
<sequence length="146" mass="16443">MEVEVTTNLEQPSMIVKEKDQTAGQSETNNLGVSQPSTNELKCNVQSSINCEAELQSQTERDINCGVEYTFKIDMNSEPLIDPQQHDFQLHSITINTQLVIPPNYEGSNTQLKENNSELKTQDSSKTTDLFSRKQKITCHQNRGVP</sequence>
<comment type="caution">
    <text evidence="2">The sequence shown here is derived from an EMBL/GenBank/DDBJ whole genome shotgun (WGS) entry which is preliminary data.</text>
</comment>
<evidence type="ECO:0000256" key="1">
    <source>
        <dbReference type="SAM" id="MobiDB-lite"/>
    </source>
</evidence>
<dbReference type="AlphaFoldDB" id="A0AAW0J094"/>
<feature type="region of interest" description="Disordered" evidence="1">
    <location>
        <begin position="1"/>
        <end position="38"/>
    </location>
</feature>
<proteinExistence type="predicted"/>